<name>A0AB34FTU4_9HYPO</name>
<feature type="domain" description="Glycosyl transferase CAP10" evidence="1">
    <location>
        <begin position="189"/>
        <end position="480"/>
    </location>
</feature>
<dbReference type="EMBL" id="JAQHRD010000003">
    <property type="protein sequence ID" value="KAJ6442794.1"/>
    <property type="molecule type" value="Genomic_DNA"/>
</dbReference>
<dbReference type="SMART" id="SM00672">
    <property type="entry name" value="CAP10"/>
    <property type="match status" value="1"/>
</dbReference>
<dbReference type="PANTHER" id="PTHR12203">
    <property type="entry name" value="KDEL LYS-ASP-GLU-LEU CONTAINING - RELATED"/>
    <property type="match status" value="1"/>
</dbReference>
<dbReference type="AlphaFoldDB" id="A0AB34FTU4"/>
<dbReference type="InterPro" id="IPR006598">
    <property type="entry name" value="CAP10"/>
</dbReference>
<keyword evidence="3" id="KW-1185">Reference proteome</keyword>
<organism evidence="2 3">
    <name type="scientific">Purpureocillium lavendulum</name>
    <dbReference type="NCBI Taxonomy" id="1247861"/>
    <lineage>
        <taxon>Eukaryota</taxon>
        <taxon>Fungi</taxon>
        <taxon>Dikarya</taxon>
        <taxon>Ascomycota</taxon>
        <taxon>Pezizomycotina</taxon>
        <taxon>Sordariomycetes</taxon>
        <taxon>Hypocreomycetidae</taxon>
        <taxon>Hypocreales</taxon>
        <taxon>Ophiocordycipitaceae</taxon>
        <taxon>Purpureocillium</taxon>
    </lineage>
</organism>
<sequence length="484" mass="54540">MLGRQSCNLTAAASEYRRRYGIEPPRGFEAWYYYAVAHASPIIDEFDIILASLAPLFKLSGLQVREKMLAASGVDGVDIWKCQFDGQTGETRCSHPSRSGGHIQGTLGKWLEGAIGEMPGVEFLVNHLDEPRVMLPAADQATEHEEQIRVRDLSQQPIWDELTKTCSRRQGITATPGTSLSGDGVVTHGVPFVTDIRADKDLCQHPEYRELHGMAMSPTTFLMVEGTVPILTTGTTSTMGDVLFPSTAYEGEGGDGFTYDEASDMAWEKKRNNLYWAGSTTGAYASDDGWKKYHRHRFVALGRGLEGDRKHWYLRERNGFLQRIALPFFRRDLFDVAFTSAIQCRNDVCESQRRYFDVQPRADKDAALGSKLVFDMDGNGISGRFVKLLASRSAVLKQTLLREWHDERLVPWVHYLPVSLGLGELPEMVAWLTGTEEGRRRAKAVADNGREWAARAMRTEDRSIYMFRLMLELARLQDPEREAM</sequence>
<gene>
    <name evidence="2" type="ORF">O9K51_03969</name>
</gene>
<keyword evidence="2" id="KW-0489">Methyltransferase</keyword>
<dbReference type="GO" id="GO:0032259">
    <property type="term" value="P:methylation"/>
    <property type="evidence" value="ECO:0007669"/>
    <property type="project" value="UniProtKB-KW"/>
</dbReference>
<dbReference type="InterPro" id="IPR051091">
    <property type="entry name" value="O-Glucosyltr/Glycosyltrsf_90"/>
</dbReference>
<dbReference type="Pfam" id="PF05686">
    <property type="entry name" value="Glyco_transf_90"/>
    <property type="match status" value="1"/>
</dbReference>
<dbReference type="GO" id="GO:0008168">
    <property type="term" value="F:methyltransferase activity"/>
    <property type="evidence" value="ECO:0007669"/>
    <property type="project" value="UniProtKB-KW"/>
</dbReference>
<evidence type="ECO:0000313" key="2">
    <source>
        <dbReference type="EMBL" id="KAJ6442794.1"/>
    </source>
</evidence>
<dbReference type="PANTHER" id="PTHR12203:SF61">
    <property type="entry name" value="CAPSULE PROTEIN"/>
    <property type="match status" value="1"/>
</dbReference>
<reference evidence="2" key="1">
    <citation type="submission" date="2023-01" db="EMBL/GenBank/DDBJ databases">
        <title>The growth and conidiation of Purpureocillium lavendulum are regulated by nitrogen source and histone H3K14 acetylation.</title>
        <authorList>
            <person name="Tang P."/>
            <person name="Han J."/>
            <person name="Zhang C."/>
            <person name="Tang P."/>
            <person name="Qi F."/>
            <person name="Zhang K."/>
            <person name="Liang L."/>
        </authorList>
    </citation>
    <scope>NUCLEOTIDE SEQUENCE</scope>
    <source>
        <strain evidence="2">YMF1.00683</strain>
    </source>
</reference>
<comment type="caution">
    <text evidence="2">The sequence shown here is derived from an EMBL/GenBank/DDBJ whole genome shotgun (WGS) entry which is preliminary data.</text>
</comment>
<keyword evidence="2" id="KW-0808">Transferase</keyword>
<protein>
    <submittedName>
        <fullName evidence="2">Methyltransferase</fullName>
    </submittedName>
</protein>
<proteinExistence type="predicted"/>
<evidence type="ECO:0000313" key="3">
    <source>
        <dbReference type="Proteomes" id="UP001163105"/>
    </source>
</evidence>
<evidence type="ECO:0000259" key="1">
    <source>
        <dbReference type="SMART" id="SM00672"/>
    </source>
</evidence>
<accession>A0AB34FTU4</accession>
<dbReference type="Proteomes" id="UP001163105">
    <property type="component" value="Unassembled WGS sequence"/>
</dbReference>